<comment type="subcellular location">
    <subcellularLocation>
        <location evidence="1">Endomembrane system</location>
        <topology evidence="1">Multi-pass membrane protein</topology>
    </subcellularLocation>
</comment>
<dbReference type="GO" id="GO:0008168">
    <property type="term" value="F:methyltransferase activity"/>
    <property type="evidence" value="ECO:0007669"/>
    <property type="project" value="UniProtKB-KW"/>
</dbReference>
<evidence type="ECO:0000313" key="6">
    <source>
        <dbReference type="EMBL" id="MTH60620.1"/>
    </source>
</evidence>
<proteinExistence type="predicted"/>
<evidence type="ECO:0000256" key="3">
    <source>
        <dbReference type="ARBA" id="ARBA00022989"/>
    </source>
</evidence>
<gene>
    <name evidence="6" type="ORF">GL300_15505</name>
</gene>
<sequence>MSLIVDNIPSVAPANQRLRLNVLRLAFVAALLPMLWGYTRWSEGPAAILHLAGTLCVFAAVLGRFWAILYIGGRKNADVMRDGPYSLCRHPLYLFSTLGVVGFGLLLQSLTLAIGFGGAALLVLSQTARAEERFLRGKFGEAYAEYQSQVPMILPRLSGFHTRREVTFRTDTLRRNLFDALVFLTALPLAEVINWLHSNGHMLKIALF</sequence>
<dbReference type="GO" id="GO:0032259">
    <property type="term" value="P:methylation"/>
    <property type="evidence" value="ECO:0007669"/>
    <property type="project" value="UniProtKB-KW"/>
</dbReference>
<comment type="caution">
    <text evidence="6">The sequence shown here is derived from an EMBL/GenBank/DDBJ whole genome shotgun (WGS) entry which is preliminary data.</text>
</comment>
<dbReference type="PANTHER" id="PTHR12714:SF9">
    <property type="entry name" value="PROTEIN-S-ISOPRENYLCYSTEINE O-METHYLTRANSFERASE"/>
    <property type="match status" value="1"/>
</dbReference>
<dbReference type="Pfam" id="PF04191">
    <property type="entry name" value="PEMT"/>
    <property type="match status" value="1"/>
</dbReference>
<keyword evidence="2 5" id="KW-0812">Transmembrane</keyword>
<protein>
    <submittedName>
        <fullName evidence="6">Isoprenylcysteine carboxylmethyltransferase family protein</fullName>
    </submittedName>
</protein>
<organism evidence="6 7">
    <name type="scientific">Paracoccus litorisediminis</name>
    <dbReference type="NCBI Taxonomy" id="2006130"/>
    <lineage>
        <taxon>Bacteria</taxon>
        <taxon>Pseudomonadati</taxon>
        <taxon>Pseudomonadota</taxon>
        <taxon>Alphaproteobacteria</taxon>
        <taxon>Rhodobacterales</taxon>
        <taxon>Paracoccaceae</taxon>
        <taxon>Paracoccus</taxon>
    </lineage>
</organism>
<keyword evidence="4 5" id="KW-0472">Membrane</keyword>
<evidence type="ECO:0000256" key="2">
    <source>
        <dbReference type="ARBA" id="ARBA00022692"/>
    </source>
</evidence>
<dbReference type="OrthoDB" id="7210610at2"/>
<reference evidence="6 7" key="1">
    <citation type="submission" date="2019-11" db="EMBL/GenBank/DDBJ databases">
        <authorList>
            <person name="Dong K."/>
        </authorList>
    </citation>
    <scope>NUCLEOTIDE SEQUENCE [LARGE SCALE GENOMIC DNA]</scope>
    <source>
        <strain evidence="6 7">NBRC 112902</strain>
    </source>
</reference>
<feature type="transmembrane region" description="Helical" evidence="5">
    <location>
        <begin position="47"/>
        <end position="71"/>
    </location>
</feature>
<accession>A0A844HL29</accession>
<evidence type="ECO:0000256" key="1">
    <source>
        <dbReference type="ARBA" id="ARBA00004127"/>
    </source>
</evidence>
<evidence type="ECO:0000256" key="4">
    <source>
        <dbReference type="ARBA" id="ARBA00023136"/>
    </source>
</evidence>
<keyword evidence="7" id="KW-1185">Reference proteome</keyword>
<keyword evidence="6" id="KW-0489">Methyltransferase</keyword>
<dbReference type="EMBL" id="WMIG01000009">
    <property type="protein sequence ID" value="MTH60620.1"/>
    <property type="molecule type" value="Genomic_DNA"/>
</dbReference>
<dbReference type="Proteomes" id="UP000449846">
    <property type="component" value="Unassembled WGS sequence"/>
</dbReference>
<keyword evidence="6" id="KW-0808">Transferase</keyword>
<feature type="transmembrane region" description="Helical" evidence="5">
    <location>
        <begin position="21"/>
        <end position="41"/>
    </location>
</feature>
<feature type="transmembrane region" description="Helical" evidence="5">
    <location>
        <begin position="92"/>
        <end position="124"/>
    </location>
</feature>
<dbReference type="PANTHER" id="PTHR12714">
    <property type="entry name" value="PROTEIN-S ISOPRENYLCYSTEINE O-METHYLTRANSFERASE"/>
    <property type="match status" value="1"/>
</dbReference>
<keyword evidence="3 5" id="KW-1133">Transmembrane helix</keyword>
<dbReference type="AlphaFoldDB" id="A0A844HL29"/>
<dbReference type="Gene3D" id="1.20.120.1630">
    <property type="match status" value="1"/>
</dbReference>
<dbReference type="InterPro" id="IPR007318">
    <property type="entry name" value="Phopholipid_MeTrfase"/>
</dbReference>
<dbReference type="RefSeq" id="WP_155040563.1">
    <property type="nucleotide sequence ID" value="NZ_JBHGCD010000014.1"/>
</dbReference>
<dbReference type="GO" id="GO:0012505">
    <property type="term" value="C:endomembrane system"/>
    <property type="evidence" value="ECO:0007669"/>
    <property type="project" value="UniProtKB-SubCell"/>
</dbReference>
<name>A0A844HL29_9RHOB</name>
<evidence type="ECO:0000313" key="7">
    <source>
        <dbReference type="Proteomes" id="UP000449846"/>
    </source>
</evidence>
<evidence type="ECO:0000256" key="5">
    <source>
        <dbReference type="SAM" id="Phobius"/>
    </source>
</evidence>